<accession>A0ABR8PM45</accession>
<reference evidence="1 2" key="1">
    <citation type="submission" date="2020-08" db="EMBL/GenBank/DDBJ databases">
        <title>A Genomic Blueprint of the Chicken Gut Microbiome.</title>
        <authorList>
            <person name="Gilroy R."/>
            <person name="Ravi A."/>
            <person name="Getino M."/>
            <person name="Pursley I."/>
            <person name="Horton D.L."/>
            <person name="Alikhan N.-F."/>
            <person name="Baker D."/>
            <person name="Gharbi K."/>
            <person name="Hall N."/>
            <person name="Watson M."/>
            <person name="Adriaenssens E.M."/>
            <person name="Foster-Nyarko E."/>
            <person name="Jarju S."/>
            <person name="Secka A."/>
            <person name="Antonio M."/>
            <person name="Oren A."/>
            <person name="Chaudhuri R."/>
            <person name="La Ragione R.M."/>
            <person name="Hildebrand F."/>
            <person name="Pallen M.J."/>
        </authorList>
    </citation>
    <scope>NUCLEOTIDE SEQUENCE [LARGE SCALE GENOMIC DNA]</scope>
    <source>
        <strain evidence="1 2">Sa3CUA8</strain>
    </source>
</reference>
<name>A0ABR8PM45_9BACL</name>
<evidence type="ECO:0000313" key="1">
    <source>
        <dbReference type="EMBL" id="MBD7909258.1"/>
    </source>
</evidence>
<dbReference type="EMBL" id="JACSQY010000011">
    <property type="protein sequence ID" value="MBD7909258.1"/>
    <property type="molecule type" value="Genomic_DNA"/>
</dbReference>
<organism evidence="1 2">
    <name type="scientific">Sporosarcina gallistercoris</name>
    <dbReference type="NCBI Taxonomy" id="2762245"/>
    <lineage>
        <taxon>Bacteria</taxon>
        <taxon>Bacillati</taxon>
        <taxon>Bacillota</taxon>
        <taxon>Bacilli</taxon>
        <taxon>Bacillales</taxon>
        <taxon>Caryophanaceae</taxon>
        <taxon>Sporosarcina</taxon>
    </lineage>
</organism>
<evidence type="ECO:0000313" key="2">
    <source>
        <dbReference type="Proteomes" id="UP000659496"/>
    </source>
</evidence>
<sequence>MYTYKVVTIKSSWKGTPKEDEEQIMNEAAAQGWRLHSIIPFSTTTGGTTDLKLVFEKVAEM</sequence>
<dbReference type="Proteomes" id="UP000659496">
    <property type="component" value="Unassembled WGS sequence"/>
</dbReference>
<protein>
    <submittedName>
        <fullName evidence="1">DUF4177 domain-containing protein</fullName>
    </submittedName>
</protein>
<dbReference type="RefSeq" id="WP_191691279.1">
    <property type="nucleotide sequence ID" value="NZ_JACSQY010000011.1"/>
</dbReference>
<gene>
    <name evidence="1" type="ORF">H9659_13055</name>
</gene>
<keyword evidence="2" id="KW-1185">Reference proteome</keyword>
<comment type="caution">
    <text evidence="1">The sequence shown here is derived from an EMBL/GenBank/DDBJ whole genome shotgun (WGS) entry which is preliminary data.</text>
</comment>
<proteinExistence type="predicted"/>
<dbReference type="InterPro" id="IPR025234">
    <property type="entry name" value="YjzH-like"/>
</dbReference>
<dbReference type="Pfam" id="PF13783">
    <property type="entry name" value="DUF4177"/>
    <property type="match status" value="1"/>
</dbReference>